<dbReference type="Proteomes" id="UP000604341">
    <property type="component" value="Unassembled WGS sequence"/>
</dbReference>
<comment type="caution">
    <text evidence="1">The sequence shown here is derived from an EMBL/GenBank/DDBJ whole genome shotgun (WGS) entry which is preliminary data.</text>
</comment>
<evidence type="ECO:0000313" key="2">
    <source>
        <dbReference type="Proteomes" id="UP000604341"/>
    </source>
</evidence>
<organism evidence="1 2">
    <name type="scientific">Deinococcus radiotolerans</name>
    <dbReference type="NCBI Taxonomy" id="1309407"/>
    <lineage>
        <taxon>Bacteria</taxon>
        <taxon>Thermotogati</taxon>
        <taxon>Deinococcota</taxon>
        <taxon>Deinococci</taxon>
        <taxon>Deinococcales</taxon>
        <taxon>Deinococcaceae</taxon>
        <taxon>Deinococcus</taxon>
    </lineage>
</organism>
<accession>A0ABQ2FEW7</accession>
<gene>
    <name evidence="1" type="ORF">GCM10010844_07650</name>
</gene>
<protein>
    <recommendedName>
        <fullName evidence="3">HTH cro/C1-type domain-containing protein</fullName>
    </recommendedName>
</protein>
<sequence length="177" mass="20136">MTHDAETAKQHGKFLDERRQDLGLKWSEVARDMERLHGISVTADYLSKVKRGAAPLAKVSLDVREALRNVLRIPDAIWEQETGLYTPTATTSGSMSRPGPLVKPRLPEVEVRLEVPIGLQEAIEKYGDDYPELHLEANQRALTSLHRYGGANDLSSKEWFEVFMANRRWLVRADDRN</sequence>
<evidence type="ECO:0008006" key="3">
    <source>
        <dbReference type="Google" id="ProtNLM"/>
    </source>
</evidence>
<dbReference type="EMBL" id="BMPE01000001">
    <property type="protein sequence ID" value="GGK91602.1"/>
    <property type="molecule type" value="Genomic_DNA"/>
</dbReference>
<proteinExistence type="predicted"/>
<name>A0ABQ2FEW7_9DEIO</name>
<keyword evidence="2" id="KW-1185">Reference proteome</keyword>
<evidence type="ECO:0000313" key="1">
    <source>
        <dbReference type="EMBL" id="GGK91602.1"/>
    </source>
</evidence>
<reference evidence="2" key="1">
    <citation type="journal article" date="2019" name="Int. J. Syst. Evol. Microbiol.">
        <title>The Global Catalogue of Microorganisms (GCM) 10K type strain sequencing project: providing services to taxonomists for standard genome sequencing and annotation.</title>
        <authorList>
            <consortium name="The Broad Institute Genomics Platform"/>
            <consortium name="The Broad Institute Genome Sequencing Center for Infectious Disease"/>
            <person name="Wu L."/>
            <person name="Ma J."/>
        </authorList>
    </citation>
    <scope>NUCLEOTIDE SEQUENCE [LARGE SCALE GENOMIC DNA]</scope>
    <source>
        <strain evidence="2">JCM 19173</strain>
    </source>
</reference>
<dbReference type="RefSeq" id="WP_189067605.1">
    <property type="nucleotide sequence ID" value="NZ_BMPE01000001.1"/>
</dbReference>